<reference evidence="1" key="1">
    <citation type="journal article" date="2022" name="bioRxiv">
        <title>Sequencing and chromosome-scale assembly of the giantPleurodeles waltlgenome.</title>
        <authorList>
            <person name="Brown T."/>
            <person name="Elewa A."/>
            <person name="Iarovenko S."/>
            <person name="Subramanian E."/>
            <person name="Araus A.J."/>
            <person name="Petzold A."/>
            <person name="Susuki M."/>
            <person name="Suzuki K.-i.T."/>
            <person name="Hayashi T."/>
            <person name="Toyoda A."/>
            <person name="Oliveira C."/>
            <person name="Osipova E."/>
            <person name="Leigh N.D."/>
            <person name="Simon A."/>
            <person name="Yun M.H."/>
        </authorList>
    </citation>
    <scope>NUCLEOTIDE SEQUENCE</scope>
    <source>
        <strain evidence="1">20211129_DDA</strain>
        <tissue evidence="1">Liver</tissue>
    </source>
</reference>
<proteinExistence type="predicted"/>
<dbReference type="Proteomes" id="UP001066276">
    <property type="component" value="Chromosome 5"/>
</dbReference>
<evidence type="ECO:0000313" key="1">
    <source>
        <dbReference type="EMBL" id="KAJ1148094.1"/>
    </source>
</evidence>
<comment type="caution">
    <text evidence="1">The sequence shown here is derived from an EMBL/GenBank/DDBJ whole genome shotgun (WGS) entry which is preliminary data.</text>
</comment>
<dbReference type="EMBL" id="JANPWB010000009">
    <property type="protein sequence ID" value="KAJ1148094.1"/>
    <property type="molecule type" value="Genomic_DNA"/>
</dbReference>
<keyword evidence="2" id="KW-1185">Reference proteome</keyword>
<protein>
    <submittedName>
        <fullName evidence="1">Uncharacterized protein</fullName>
    </submittedName>
</protein>
<organism evidence="1 2">
    <name type="scientific">Pleurodeles waltl</name>
    <name type="common">Iberian ribbed newt</name>
    <dbReference type="NCBI Taxonomy" id="8319"/>
    <lineage>
        <taxon>Eukaryota</taxon>
        <taxon>Metazoa</taxon>
        <taxon>Chordata</taxon>
        <taxon>Craniata</taxon>
        <taxon>Vertebrata</taxon>
        <taxon>Euteleostomi</taxon>
        <taxon>Amphibia</taxon>
        <taxon>Batrachia</taxon>
        <taxon>Caudata</taxon>
        <taxon>Salamandroidea</taxon>
        <taxon>Salamandridae</taxon>
        <taxon>Pleurodelinae</taxon>
        <taxon>Pleurodeles</taxon>
    </lineage>
</organism>
<sequence>MHILTAGSNKRALLCTPLQPAATSGRYYAHPYSRHYYAHPYSRHYYAHPYSRQQQAGITMHIFTAGSNKRALRCTSIQPAATRGHYYAHPQLGEETRSWHRHLALNNPAAAESRRGCKFETSNNS</sequence>
<dbReference type="AlphaFoldDB" id="A0AAV7R5L2"/>
<evidence type="ECO:0000313" key="2">
    <source>
        <dbReference type="Proteomes" id="UP001066276"/>
    </source>
</evidence>
<accession>A0AAV7R5L2</accession>
<name>A0AAV7R5L2_PLEWA</name>
<gene>
    <name evidence="1" type="ORF">NDU88_000935</name>
</gene>